<accession>A0ABU9ZDD1</accession>
<evidence type="ECO:0000313" key="2">
    <source>
        <dbReference type="Proteomes" id="UP001404845"/>
    </source>
</evidence>
<comment type="caution">
    <text evidence="1">The sequence shown here is derived from an EMBL/GenBank/DDBJ whole genome shotgun (WGS) entry which is preliminary data.</text>
</comment>
<sequence>MAALSGTPREVAAATKACGVFAEKVPAASRDEAMNHTATAFPVDAADRFPSAIAPDEPREVAMMKLRLLLGMKVA</sequence>
<reference evidence="1 2" key="1">
    <citation type="journal article" date="2023" name="PLoS ONE">
        <title>Complete genome assembly of Hawai'i environmental nontuberculous mycobacteria reveals unexpected co-isolation with methylobacteria.</title>
        <authorList>
            <person name="Hendrix J."/>
            <person name="Epperson L.E."/>
            <person name="Tong E.I."/>
            <person name="Chan Y.L."/>
            <person name="Hasan N.A."/>
            <person name="Dawrs S.N."/>
            <person name="Norton G.J."/>
            <person name="Virdi R."/>
            <person name="Crooks J.L."/>
            <person name="Chan E.D."/>
            <person name="Honda J.R."/>
            <person name="Strong M."/>
        </authorList>
    </citation>
    <scope>NUCLEOTIDE SEQUENCE [LARGE SCALE GENOMIC DNA]</scope>
    <source>
        <strain evidence="1 2">NJH_HI01</strain>
    </source>
</reference>
<gene>
    <name evidence="1" type="ORF">PUR21_15605</name>
</gene>
<name>A0ABU9ZDD1_9HYPH</name>
<dbReference type="EMBL" id="JAQYXL010000001">
    <property type="protein sequence ID" value="MEN3229045.1"/>
    <property type="molecule type" value="Genomic_DNA"/>
</dbReference>
<dbReference type="Proteomes" id="UP001404845">
    <property type="component" value="Unassembled WGS sequence"/>
</dbReference>
<proteinExistence type="predicted"/>
<organism evidence="1 2">
    <name type="scientific">Methylorubrum rhodesianum</name>
    <dbReference type="NCBI Taxonomy" id="29427"/>
    <lineage>
        <taxon>Bacteria</taxon>
        <taxon>Pseudomonadati</taxon>
        <taxon>Pseudomonadota</taxon>
        <taxon>Alphaproteobacteria</taxon>
        <taxon>Hyphomicrobiales</taxon>
        <taxon>Methylobacteriaceae</taxon>
        <taxon>Methylorubrum</taxon>
    </lineage>
</organism>
<evidence type="ECO:0000313" key="1">
    <source>
        <dbReference type="EMBL" id="MEN3229045.1"/>
    </source>
</evidence>
<protein>
    <submittedName>
        <fullName evidence="1">Uncharacterized protein</fullName>
    </submittedName>
</protein>
<dbReference type="RefSeq" id="WP_312034871.1">
    <property type="nucleotide sequence ID" value="NZ_JACWCW010000080.1"/>
</dbReference>
<keyword evidence="2" id="KW-1185">Reference proteome</keyword>